<organism evidence="1 2">
    <name type="scientific">Zea mays</name>
    <name type="common">Maize</name>
    <dbReference type="NCBI Taxonomy" id="4577"/>
    <lineage>
        <taxon>Eukaryota</taxon>
        <taxon>Viridiplantae</taxon>
        <taxon>Streptophyta</taxon>
        <taxon>Embryophyta</taxon>
        <taxon>Tracheophyta</taxon>
        <taxon>Spermatophyta</taxon>
        <taxon>Magnoliopsida</taxon>
        <taxon>Liliopsida</taxon>
        <taxon>Poales</taxon>
        <taxon>Poaceae</taxon>
        <taxon>PACMAD clade</taxon>
        <taxon>Panicoideae</taxon>
        <taxon>Andropogonodae</taxon>
        <taxon>Andropogoneae</taxon>
        <taxon>Tripsacinae</taxon>
        <taxon>Zea</taxon>
    </lineage>
</organism>
<proteinExistence type="predicted"/>
<protein>
    <submittedName>
        <fullName evidence="1">Uncharacterized protein</fullName>
    </submittedName>
</protein>
<dbReference type="Proteomes" id="UP000251960">
    <property type="component" value="Chromosome 5"/>
</dbReference>
<gene>
    <name evidence="1" type="ORF">Zm00014a_030886</name>
</gene>
<name>A0A3L6ET26_MAIZE</name>
<dbReference type="AlphaFoldDB" id="A0A3L6ET26"/>
<dbReference type="ExpressionAtlas" id="A0A3L6ET26">
    <property type="expression patterns" value="baseline and differential"/>
</dbReference>
<dbReference type="EMBL" id="NCVQ01000006">
    <property type="protein sequence ID" value="PWZ23201.1"/>
    <property type="molecule type" value="Genomic_DNA"/>
</dbReference>
<comment type="caution">
    <text evidence="1">The sequence shown here is derived from an EMBL/GenBank/DDBJ whole genome shotgun (WGS) entry which is preliminary data.</text>
</comment>
<accession>A0A3L6ET26</accession>
<sequence length="254" mass="29372">MELELLGALWNGEDERSASTPQEMGMQRLASWKRRGIERKIKLLEASRERECGRIRLLEASRDGEAFPGSIAQLGDVRRYLHIGNDTFRFSGDAWSGSRINQNKCEISVKFERLLNFQIRPLPQHFLGFREGNCIFAQIFVVSNVHICSVCSCEILNETKELQQITNDKQKNQVVRIQHFTFIFAEDVNKQNRQAVHSTFTTDMFVFDNFGTLQHVGLKVFLLKYTLDIMVVYEPIVVSPYFHAILPFCFSELN</sequence>
<evidence type="ECO:0000313" key="1">
    <source>
        <dbReference type="EMBL" id="PWZ23201.1"/>
    </source>
</evidence>
<reference evidence="1 2" key="1">
    <citation type="journal article" date="2018" name="Nat. Genet.">
        <title>Extensive intraspecific gene order and gene structural variations between Mo17 and other maize genomes.</title>
        <authorList>
            <person name="Sun S."/>
            <person name="Zhou Y."/>
            <person name="Chen J."/>
            <person name="Shi J."/>
            <person name="Zhao H."/>
            <person name="Zhao H."/>
            <person name="Song W."/>
            <person name="Zhang M."/>
            <person name="Cui Y."/>
            <person name="Dong X."/>
            <person name="Liu H."/>
            <person name="Ma X."/>
            <person name="Jiao Y."/>
            <person name="Wang B."/>
            <person name="Wei X."/>
            <person name="Stein J.C."/>
            <person name="Glaubitz J.C."/>
            <person name="Lu F."/>
            <person name="Yu G."/>
            <person name="Liang C."/>
            <person name="Fengler K."/>
            <person name="Li B."/>
            <person name="Rafalski A."/>
            <person name="Schnable P.S."/>
            <person name="Ware D.H."/>
            <person name="Buckler E.S."/>
            <person name="Lai J."/>
        </authorList>
    </citation>
    <scope>NUCLEOTIDE SEQUENCE [LARGE SCALE GENOMIC DNA]</scope>
    <source>
        <strain evidence="2">cv. Missouri 17</strain>
        <tissue evidence="1">Seedling</tissue>
    </source>
</reference>
<evidence type="ECO:0000313" key="2">
    <source>
        <dbReference type="Proteomes" id="UP000251960"/>
    </source>
</evidence>